<organism evidence="1 2">
    <name type="scientific">Populus alba x Populus x berolinensis</name>
    <dbReference type="NCBI Taxonomy" id="444605"/>
    <lineage>
        <taxon>Eukaryota</taxon>
        <taxon>Viridiplantae</taxon>
        <taxon>Streptophyta</taxon>
        <taxon>Embryophyta</taxon>
        <taxon>Tracheophyta</taxon>
        <taxon>Spermatophyta</taxon>
        <taxon>Magnoliopsida</taxon>
        <taxon>eudicotyledons</taxon>
        <taxon>Gunneridae</taxon>
        <taxon>Pentapetalae</taxon>
        <taxon>rosids</taxon>
        <taxon>fabids</taxon>
        <taxon>Malpighiales</taxon>
        <taxon>Salicaceae</taxon>
        <taxon>Saliceae</taxon>
        <taxon>Populus</taxon>
    </lineage>
</organism>
<dbReference type="AlphaFoldDB" id="A0AAD6M188"/>
<reference evidence="1" key="1">
    <citation type="journal article" date="2023" name="Mol. Ecol. Resour.">
        <title>Chromosome-level genome assembly of a triploid poplar Populus alba 'Berolinensis'.</title>
        <authorList>
            <person name="Chen S."/>
            <person name="Yu Y."/>
            <person name="Wang X."/>
            <person name="Wang S."/>
            <person name="Zhang T."/>
            <person name="Zhou Y."/>
            <person name="He R."/>
            <person name="Meng N."/>
            <person name="Wang Y."/>
            <person name="Liu W."/>
            <person name="Liu Z."/>
            <person name="Liu J."/>
            <person name="Guo Q."/>
            <person name="Huang H."/>
            <person name="Sederoff R.R."/>
            <person name="Wang G."/>
            <person name="Qu G."/>
            <person name="Chen S."/>
        </authorList>
    </citation>
    <scope>NUCLEOTIDE SEQUENCE</scope>
    <source>
        <strain evidence="1">SC-2020</strain>
    </source>
</reference>
<sequence>MALRHPRSWALPVQNEVNIGGADRKIYVVNDTSSSLQIAKEIIIKDPLMVIDRNSSQQIATDVETNKEAELLCNIMGRSEFCEIKGDIRIDRNSSTV</sequence>
<evidence type="ECO:0000313" key="1">
    <source>
        <dbReference type="EMBL" id="KAJ6977073.1"/>
    </source>
</evidence>
<dbReference type="Proteomes" id="UP001164929">
    <property type="component" value="Chromosome 12"/>
</dbReference>
<gene>
    <name evidence="1" type="ORF">NC653_029076</name>
</gene>
<accession>A0AAD6M188</accession>
<proteinExistence type="predicted"/>
<comment type="caution">
    <text evidence="1">The sequence shown here is derived from an EMBL/GenBank/DDBJ whole genome shotgun (WGS) entry which is preliminary data.</text>
</comment>
<dbReference type="EMBL" id="JAQIZT010000012">
    <property type="protein sequence ID" value="KAJ6977073.1"/>
    <property type="molecule type" value="Genomic_DNA"/>
</dbReference>
<name>A0AAD6M188_9ROSI</name>
<evidence type="ECO:0000313" key="2">
    <source>
        <dbReference type="Proteomes" id="UP001164929"/>
    </source>
</evidence>
<keyword evidence="2" id="KW-1185">Reference proteome</keyword>
<protein>
    <submittedName>
        <fullName evidence="1">Uncharacterized protein</fullName>
    </submittedName>
</protein>